<dbReference type="PANTHER" id="PTHR48098">
    <property type="entry name" value="ENTEROCHELIN ESTERASE-RELATED"/>
    <property type="match status" value="1"/>
</dbReference>
<evidence type="ECO:0000256" key="1">
    <source>
        <dbReference type="SAM" id="SignalP"/>
    </source>
</evidence>
<dbReference type="InterPro" id="IPR029058">
    <property type="entry name" value="AB_hydrolase_fold"/>
</dbReference>
<evidence type="ECO:0000313" key="3">
    <source>
        <dbReference type="Proteomes" id="UP001320119"/>
    </source>
</evidence>
<keyword evidence="3" id="KW-1185">Reference proteome</keyword>
<dbReference type="PROSITE" id="PS51257">
    <property type="entry name" value="PROKAR_LIPOPROTEIN"/>
    <property type="match status" value="1"/>
</dbReference>
<proteinExistence type="predicted"/>
<dbReference type="AlphaFoldDB" id="A0AAN1WET2"/>
<dbReference type="EMBL" id="AP023086">
    <property type="protein sequence ID" value="BCD96284.1"/>
    <property type="molecule type" value="Genomic_DNA"/>
</dbReference>
<dbReference type="PANTHER" id="PTHR48098:SF6">
    <property type="entry name" value="FERRI-BACILLIBACTIN ESTERASE BESA"/>
    <property type="match status" value="1"/>
</dbReference>
<dbReference type="Gene3D" id="3.40.50.1820">
    <property type="entry name" value="alpha/beta hydrolase"/>
    <property type="match status" value="1"/>
</dbReference>
<feature type="signal peptide" evidence="1">
    <location>
        <begin position="1"/>
        <end position="21"/>
    </location>
</feature>
<protein>
    <recommendedName>
        <fullName evidence="4">Esterase</fullName>
    </recommendedName>
</protein>
<dbReference type="RefSeq" id="WP_236985787.1">
    <property type="nucleotide sequence ID" value="NZ_AP023086.1"/>
</dbReference>
<feature type="chain" id="PRO_5042895098" description="Esterase" evidence="1">
    <location>
        <begin position="22"/>
        <end position="370"/>
    </location>
</feature>
<gene>
    <name evidence="2" type="ORF">MARGE09_P0484</name>
</gene>
<dbReference type="InterPro" id="IPR050583">
    <property type="entry name" value="Mycobacterial_A85_antigen"/>
</dbReference>
<name>A0AAN1WET2_9GAMM</name>
<organism evidence="2 3">
    <name type="scientific">Marinagarivorans cellulosilyticus</name>
    <dbReference type="NCBI Taxonomy" id="2721545"/>
    <lineage>
        <taxon>Bacteria</taxon>
        <taxon>Pseudomonadati</taxon>
        <taxon>Pseudomonadota</taxon>
        <taxon>Gammaproteobacteria</taxon>
        <taxon>Cellvibrionales</taxon>
        <taxon>Cellvibrionaceae</taxon>
        <taxon>Marinagarivorans</taxon>
    </lineage>
</organism>
<reference evidence="2 3" key="1">
    <citation type="journal article" date="2022" name="IScience">
        <title>An ultrasensitive nanofiber-based assay for enzymatic hydrolysis and deep-sea microbial degradation of cellulose.</title>
        <authorList>
            <person name="Tsudome M."/>
            <person name="Tachioka M."/>
            <person name="Miyazaki M."/>
            <person name="Uchimura K."/>
            <person name="Tsuda M."/>
            <person name="Takaki Y."/>
            <person name="Deguchi S."/>
        </authorList>
    </citation>
    <scope>NUCLEOTIDE SEQUENCE [LARGE SCALE GENOMIC DNA]</scope>
    <source>
        <strain evidence="2 3">GE09</strain>
    </source>
</reference>
<dbReference type="KEGG" id="marq:MARGE09_P0484"/>
<keyword evidence="1" id="KW-0732">Signal</keyword>
<dbReference type="Pfam" id="PF00756">
    <property type="entry name" value="Esterase"/>
    <property type="match status" value="1"/>
</dbReference>
<evidence type="ECO:0000313" key="2">
    <source>
        <dbReference type="EMBL" id="BCD96284.1"/>
    </source>
</evidence>
<evidence type="ECO:0008006" key="4">
    <source>
        <dbReference type="Google" id="ProtNLM"/>
    </source>
</evidence>
<accession>A0AAN1WET2</accession>
<sequence length="370" mass="40691">MNTLRIAGSLMALLFYGCANAPTPTDLQVQANTPMQRVVIDSTQIFTVYSPSLDQDFRIQAKLPASFGQTPIKNYPVIIKVDGQWDFPLAANAFNCLYFDGQIPETVIIGIDWGTIEGDVHAIRARDLLPGPVPQYANSGHAKKFVDVIASDIIPELEKRFPLNGQRFLLGGSWGATFATYGLLQRPDIFDGAIAIAGDYSPGRDAVQKRIEYLANTSDLVGKRLYIGVGSWDPVVPGVLELTDSLKKANLNGFDLQLEKLDGFGHSGMNLPGYAGGYQHMFKRAKLDLPKDVLQGFEGKYVNENDESDSFTITIGNEGLIATTAQGQVTHLLAKTENRFYHPGVFVDFYLGHGKAEVETFFGKNNYLKQ</sequence>
<dbReference type="Proteomes" id="UP001320119">
    <property type="component" value="Chromosome"/>
</dbReference>
<dbReference type="InterPro" id="IPR000801">
    <property type="entry name" value="Esterase-like"/>
</dbReference>
<dbReference type="SUPFAM" id="SSF53474">
    <property type="entry name" value="alpha/beta-Hydrolases"/>
    <property type="match status" value="1"/>
</dbReference>